<dbReference type="InterPro" id="IPR023577">
    <property type="entry name" value="CYTH_domain"/>
</dbReference>
<gene>
    <name evidence="3" type="ORF">C5689_00815</name>
    <name evidence="4" type="ORF">FM996_09240</name>
</gene>
<dbReference type="RefSeq" id="WP_108915367.1">
    <property type="nucleotide sequence ID" value="NZ_BGJY01000001.1"/>
</dbReference>
<evidence type="ECO:0000313" key="4">
    <source>
        <dbReference type="EMBL" id="TRL34431.1"/>
    </source>
</evidence>
<proteinExistence type="predicted"/>
<dbReference type="InterPro" id="IPR033469">
    <property type="entry name" value="CYTH-like_dom_sf"/>
</dbReference>
<dbReference type="EMBL" id="PUIV01000001">
    <property type="protein sequence ID" value="PWB95688.1"/>
    <property type="molecule type" value="Genomic_DNA"/>
</dbReference>
<name>A0A2U1SVQ6_METSR</name>
<reference evidence="3" key="2">
    <citation type="submission" date="2018-02" db="EMBL/GenBank/DDBJ databases">
        <authorList>
            <person name="Cohen D.B."/>
            <person name="Kent A.D."/>
        </authorList>
    </citation>
    <scope>NUCLEOTIDE SEQUENCE</scope>
    <source>
        <strain evidence="3">DSM 17706</strain>
    </source>
</reference>
<keyword evidence="5" id="KW-1185">Reference proteome</keyword>
<dbReference type="EMBL" id="VJMF01000038">
    <property type="protein sequence ID" value="TRL34431.1"/>
    <property type="molecule type" value="Genomic_DNA"/>
</dbReference>
<organism evidence="3 5">
    <name type="scientific">Methylosinus sporium</name>
    <dbReference type="NCBI Taxonomy" id="428"/>
    <lineage>
        <taxon>Bacteria</taxon>
        <taxon>Pseudomonadati</taxon>
        <taxon>Pseudomonadota</taxon>
        <taxon>Alphaproteobacteria</taxon>
        <taxon>Hyphomicrobiales</taxon>
        <taxon>Methylocystaceae</taxon>
        <taxon>Methylosinus</taxon>
    </lineage>
</organism>
<dbReference type="PIRSF" id="PIRSF016487">
    <property type="entry name" value="CYTH_UCP016487"/>
    <property type="match status" value="1"/>
</dbReference>
<dbReference type="InterPro" id="IPR012042">
    <property type="entry name" value="NeuTTM/CthTTM-like"/>
</dbReference>
<evidence type="ECO:0000313" key="5">
    <source>
        <dbReference type="Proteomes" id="UP000245137"/>
    </source>
</evidence>
<feature type="active site" description="Proton acceptor" evidence="1">
    <location>
        <position position="29"/>
    </location>
</feature>
<evidence type="ECO:0000313" key="6">
    <source>
        <dbReference type="Proteomes" id="UP000316781"/>
    </source>
</evidence>
<dbReference type="SUPFAM" id="SSF55154">
    <property type="entry name" value="CYTH-like phosphatases"/>
    <property type="match status" value="1"/>
</dbReference>
<dbReference type="Proteomes" id="UP000316781">
    <property type="component" value="Unassembled WGS sequence"/>
</dbReference>
<feature type="domain" description="CYTH" evidence="2">
    <location>
        <begin position="2"/>
        <end position="148"/>
    </location>
</feature>
<accession>A0A2U1SVQ6</accession>
<dbReference type="Gene3D" id="2.40.320.10">
    <property type="entry name" value="Hypothetical Protein Pfu-838710-001"/>
    <property type="match status" value="1"/>
</dbReference>
<comment type="caution">
    <text evidence="3">The sequence shown here is derived from an EMBL/GenBank/DDBJ whole genome shotgun (WGS) entry which is preliminary data.</text>
</comment>
<evidence type="ECO:0000313" key="3">
    <source>
        <dbReference type="EMBL" id="PWB95688.1"/>
    </source>
</evidence>
<dbReference type="PANTHER" id="PTHR40114:SF1">
    <property type="entry name" value="SLR0698 PROTEIN"/>
    <property type="match status" value="1"/>
</dbReference>
<evidence type="ECO:0000256" key="1">
    <source>
        <dbReference type="PIRSR" id="PIRSR016487-1"/>
    </source>
</evidence>
<dbReference type="PANTHER" id="PTHR40114">
    <property type="entry name" value="SLR0698 PROTEIN"/>
    <property type="match status" value="1"/>
</dbReference>
<reference evidence="4 6" key="3">
    <citation type="submission" date="2019-07" db="EMBL/GenBank/DDBJ databases">
        <title>Ln-dependent methylotrophs.</title>
        <authorList>
            <person name="Tani A."/>
        </authorList>
    </citation>
    <scope>NUCLEOTIDE SEQUENCE [LARGE SCALE GENOMIC DNA]</scope>
    <source>
        <strain evidence="4 6">SM89A</strain>
    </source>
</reference>
<reference evidence="3 5" key="1">
    <citation type="journal article" date="2018" name="Appl. Microbiol. Biotechnol.">
        <title>Co-cultivation of the strictly anaerobic methanogen Methanosarcina barkeri with aerobic methanotrophs in an oxygen-limited membrane bioreactor.</title>
        <authorList>
            <person name="In 't Zandt M.H."/>
            <person name="van den Bosch T.J.M."/>
            <person name="Rijkers R."/>
            <person name="van Kessel M.A.H.J."/>
            <person name="Jetten M.S.M."/>
            <person name="Welte C.U."/>
        </authorList>
    </citation>
    <scope>NUCLEOTIDE SEQUENCE [LARGE SCALE GENOMIC DNA]</scope>
    <source>
        <strain evidence="3 5">DSM 17706</strain>
    </source>
</reference>
<dbReference type="OrthoDB" id="9805588at2"/>
<protein>
    <submittedName>
        <fullName evidence="3">Adenylate cyclase</fullName>
    </submittedName>
    <submittedName>
        <fullName evidence="4">CYTH domain-containing protein</fullName>
    </submittedName>
</protein>
<sequence>MGVEIERKFLVTRELWRPRNDGVAFRQGYLSRVEDRVVRVRTAGGAAFLTIKGRTSNVTRSEFEYPIPVEDAQLMLDRLCERPLIEKTRYEEVFGGHIWTVDVFQGENDGLIVAEIELGSEEEIFDRPGWLGREVSGDPRYFNSELSKRPFGYWDAP</sequence>
<dbReference type="CDD" id="cd07891">
    <property type="entry name" value="CYTH-like_CthTTM-like_1"/>
    <property type="match status" value="1"/>
</dbReference>
<evidence type="ECO:0000259" key="2">
    <source>
        <dbReference type="PROSITE" id="PS51707"/>
    </source>
</evidence>
<dbReference type="SMART" id="SM01118">
    <property type="entry name" value="CYTH"/>
    <property type="match status" value="1"/>
</dbReference>
<dbReference type="Pfam" id="PF01928">
    <property type="entry name" value="CYTH"/>
    <property type="match status" value="1"/>
</dbReference>
<dbReference type="AlphaFoldDB" id="A0A2U1SVQ6"/>
<dbReference type="PROSITE" id="PS51707">
    <property type="entry name" value="CYTH"/>
    <property type="match status" value="1"/>
</dbReference>
<dbReference type="Proteomes" id="UP000245137">
    <property type="component" value="Unassembled WGS sequence"/>
</dbReference>